<proteinExistence type="predicted"/>
<keyword evidence="3" id="KW-1185">Reference proteome</keyword>
<sequence>MRRQGSTRLLIRLIGPGSSTTCASTRKKRGKRANQSPLAHRHHLLPPELLPAPEERQIVQFLDPEVKLTEISAAVHSKTELLLVFSGVDLCSSPQQDRAIACVFWSRSLQQSTARQSYCLCFLKQISAAVHSKAELLLVLSEADLCSSPRQDRAIACVF</sequence>
<dbReference type="Proteomes" id="UP001283361">
    <property type="component" value="Unassembled WGS sequence"/>
</dbReference>
<name>A0AAE1CEJ9_9GAST</name>
<accession>A0AAE1CEJ9</accession>
<gene>
    <name evidence="2" type="ORF">RRG08_049333</name>
</gene>
<feature type="region of interest" description="Disordered" evidence="1">
    <location>
        <begin position="17"/>
        <end position="40"/>
    </location>
</feature>
<evidence type="ECO:0000313" key="2">
    <source>
        <dbReference type="EMBL" id="KAK3691026.1"/>
    </source>
</evidence>
<evidence type="ECO:0000256" key="1">
    <source>
        <dbReference type="SAM" id="MobiDB-lite"/>
    </source>
</evidence>
<dbReference type="AlphaFoldDB" id="A0AAE1CEJ9"/>
<reference evidence="2" key="1">
    <citation type="journal article" date="2023" name="G3 (Bethesda)">
        <title>A reference genome for the long-term kleptoplast-retaining sea slug Elysia crispata morphotype clarki.</title>
        <authorList>
            <person name="Eastman K.E."/>
            <person name="Pendleton A.L."/>
            <person name="Shaikh M.A."/>
            <person name="Suttiyut T."/>
            <person name="Ogas R."/>
            <person name="Tomko P."/>
            <person name="Gavelis G."/>
            <person name="Widhalm J.R."/>
            <person name="Wisecaver J.H."/>
        </authorList>
    </citation>
    <scope>NUCLEOTIDE SEQUENCE</scope>
    <source>
        <strain evidence="2">ECLA1</strain>
    </source>
</reference>
<comment type="caution">
    <text evidence="2">The sequence shown here is derived from an EMBL/GenBank/DDBJ whole genome shotgun (WGS) entry which is preliminary data.</text>
</comment>
<protein>
    <submittedName>
        <fullName evidence="2">Uncharacterized protein</fullName>
    </submittedName>
</protein>
<evidence type="ECO:0000313" key="3">
    <source>
        <dbReference type="Proteomes" id="UP001283361"/>
    </source>
</evidence>
<organism evidence="2 3">
    <name type="scientific">Elysia crispata</name>
    <name type="common">lettuce slug</name>
    <dbReference type="NCBI Taxonomy" id="231223"/>
    <lineage>
        <taxon>Eukaryota</taxon>
        <taxon>Metazoa</taxon>
        <taxon>Spiralia</taxon>
        <taxon>Lophotrochozoa</taxon>
        <taxon>Mollusca</taxon>
        <taxon>Gastropoda</taxon>
        <taxon>Heterobranchia</taxon>
        <taxon>Euthyneura</taxon>
        <taxon>Panpulmonata</taxon>
        <taxon>Sacoglossa</taxon>
        <taxon>Placobranchoidea</taxon>
        <taxon>Plakobranchidae</taxon>
        <taxon>Elysia</taxon>
    </lineage>
</organism>
<dbReference type="EMBL" id="JAWDGP010008105">
    <property type="protein sequence ID" value="KAK3691026.1"/>
    <property type="molecule type" value="Genomic_DNA"/>
</dbReference>